<dbReference type="Proteomes" id="UP000321323">
    <property type="component" value="Chromosome"/>
</dbReference>
<dbReference type="InterPro" id="IPR029442">
    <property type="entry name" value="GyrI-like"/>
</dbReference>
<accession>A0ABZ1UGK9</accession>
<protein>
    <recommendedName>
        <fullName evidence="1">GyrI-like small molecule binding domain-containing protein</fullName>
    </recommendedName>
</protein>
<dbReference type="InterPro" id="IPR011256">
    <property type="entry name" value="Reg_factor_effector_dom_sf"/>
</dbReference>
<sequence>MRSASKARTVVPGGQYAVHRLRGPVEQMAGAWLALTRDWLAGGLQLDARPFIEYCPPDVAYDPASGVFEAQPCMPVTRL</sequence>
<reference evidence="2 3" key="1">
    <citation type="journal article" date="2019" name="Int. J. Syst. Evol. Microbiol.">
        <title>The Draft Whole-Genome Sequence of the Antibiotic Producer Empedobacter haloabium ATCC 31962 Provides Indications for Its Taxonomic Reclassification.</title>
        <authorList>
            <person name="Miess H."/>
            <person name="Arlt P."/>
            <person name="Apel A.K."/>
            <person name="Weber T."/>
            <person name="Nieselt K."/>
            <person name="Hanssen F."/>
            <person name="Czemmel S."/>
            <person name="Nahnsen S."/>
            <person name="Gross H."/>
        </authorList>
    </citation>
    <scope>NUCLEOTIDE SEQUENCE [LARGE SCALE GENOMIC DNA]</scope>
    <source>
        <strain evidence="2 3">ATCC 31962</strain>
    </source>
</reference>
<organism evidence="2 3">
    <name type="scientific">[Empedobacter] haloabium</name>
    <dbReference type="NCBI Taxonomy" id="592317"/>
    <lineage>
        <taxon>Bacteria</taxon>
        <taxon>Pseudomonadati</taxon>
        <taxon>Pseudomonadota</taxon>
        <taxon>Betaproteobacteria</taxon>
        <taxon>Burkholderiales</taxon>
        <taxon>Oxalobacteraceae</taxon>
        <taxon>Telluria group</taxon>
        <taxon>Telluria group incertae sedis</taxon>
    </lineage>
</organism>
<dbReference type="SUPFAM" id="SSF55136">
    <property type="entry name" value="Probable bacterial effector-binding domain"/>
    <property type="match status" value="1"/>
</dbReference>
<evidence type="ECO:0000259" key="1">
    <source>
        <dbReference type="Pfam" id="PF06445"/>
    </source>
</evidence>
<gene>
    <name evidence="2" type="ORF">E7V67_019350</name>
</gene>
<evidence type="ECO:0000313" key="2">
    <source>
        <dbReference type="EMBL" id="WUR11841.1"/>
    </source>
</evidence>
<dbReference type="Pfam" id="PF06445">
    <property type="entry name" value="GyrI-like"/>
    <property type="match status" value="1"/>
</dbReference>
<feature type="domain" description="GyrI-like small molecule binding" evidence="1">
    <location>
        <begin position="9"/>
        <end position="59"/>
    </location>
</feature>
<dbReference type="Gene3D" id="3.20.80.10">
    <property type="entry name" value="Regulatory factor, effector binding domain"/>
    <property type="match status" value="1"/>
</dbReference>
<name>A0ABZ1UGK9_9BURK</name>
<keyword evidence="3" id="KW-1185">Reference proteome</keyword>
<proteinExistence type="predicted"/>
<dbReference type="EMBL" id="CP136508">
    <property type="protein sequence ID" value="WUR11841.1"/>
    <property type="molecule type" value="Genomic_DNA"/>
</dbReference>
<evidence type="ECO:0000313" key="3">
    <source>
        <dbReference type="Proteomes" id="UP000321323"/>
    </source>
</evidence>